<reference evidence="2 3" key="1">
    <citation type="journal article" date="2014" name="PLoS Genet.">
        <title>Phylogenetically driven sequencing of extremely halophilic archaea reveals strategies for static and dynamic osmo-response.</title>
        <authorList>
            <person name="Becker E.A."/>
            <person name="Seitzer P.M."/>
            <person name="Tritt A."/>
            <person name="Larsen D."/>
            <person name="Krusor M."/>
            <person name="Yao A.I."/>
            <person name="Wu D."/>
            <person name="Madern D."/>
            <person name="Eisen J.A."/>
            <person name="Darling A.E."/>
            <person name="Facciotti M.T."/>
        </authorList>
    </citation>
    <scope>NUCLEOTIDE SEQUENCE [LARGE SCALE GENOMIC DNA]</scope>
    <source>
        <strain evidence="2 3">JCM 14848</strain>
    </source>
</reference>
<organism evidence="2 3">
    <name type="scientific">Halogeometricum pallidum JCM 14848</name>
    <dbReference type="NCBI Taxonomy" id="1227487"/>
    <lineage>
        <taxon>Archaea</taxon>
        <taxon>Methanobacteriati</taxon>
        <taxon>Methanobacteriota</taxon>
        <taxon>Stenosarchaea group</taxon>
        <taxon>Halobacteria</taxon>
        <taxon>Halobacteriales</taxon>
        <taxon>Haloferacaceae</taxon>
        <taxon>Halogeometricum</taxon>
    </lineage>
</organism>
<dbReference type="InParanoid" id="M0D6P0"/>
<keyword evidence="3" id="KW-1185">Reference proteome</keyword>
<feature type="transmembrane region" description="Helical" evidence="1">
    <location>
        <begin position="278"/>
        <end position="304"/>
    </location>
</feature>
<dbReference type="PANTHER" id="PTHR43471:SF1">
    <property type="entry name" value="ABC TRANSPORTER PERMEASE PROTEIN NOSY-RELATED"/>
    <property type="match status" value="1"/>
</dbReference>
<keyword evidence="1" id="KW-0472">Membrane</keyword>
<feature type="transmembrane region" description="Helical" evidence="1">
    <location>
        <begin position="148"/>
        <end position="172"/>
    </location>
</feature>
<keyword evidence="1" id="KW-1133">Transmembrane helix</keyword>
<dbReference type="EMBL" id="AOIV01000023">
    <property type="protein sequence ID" value="ELZ31161.1"/>
    <property type="molecule type" value="Genomic_DNA"/>
</dbReference>
<dbReference type="Proteomes" id="UP000011513">
    <property type="component" value="Unassembled WGS sequence"/>
</dbReference>
<feature type="transmembrane region" description="Helical" evidence="1">
    <location>
        <begin position="20"/>
        <end position="42"/>
    </location>
</feature>
<dbReference type="RefSeq" id="WP_008386325.1">
    <property type="nucleotide sequence ID" value="NZ_AOIV01000023.1"/>
</dbReference>
<evidence type="ECO:0000256" key="1">
    <source>
        <dbReference type="SAM" id="Phobius"/>
    </source>
</evidence>
<feature type="transmembrane region" description="Helical" evidence="1">
    <location>
        <begin position="179"/>
        <end position="197"/>
    </location>
</feature>
<feature type="transmembrane region" description="Helical" evidence="1">
    <location>
        <begin position="114"/>
        <end position="136"/>
    </location>
</feature>
<keyword evidence="1" id="KW-0812">Transmembrane</keyword>
<dbReference type="eggNOG" id="arCOG02438">
    <property type="taxonomic scope" value="Archaea"/>
</dbReference>
<dbReference type="GO" id="GO:0005886">
    <property type="term" value="C:plasma membrane"/>
    <property type="evidence" value="ECO:0007669"/>
    <property type="project" value="UniProtKB-SubCell"/>
</dbReference>
<evidence type="ECO:0000313" key="3">
    <source>
        <dbReference type="Proteomes" id="UP000011513"/>
    </source>
</evidence>
<evidence type="ECO:0000313" key="2">
    <source>
        <dbReference type="EMBL" id="ELZ31161.1"/>
    </source>
</evidence>
<dbReference type="GO" id="GO:0140359">
    <property type="term" value="F:ABC-type transporter activity"/>
    <property type="evidence" value="ECO:0007669"/>
    <property type="project" value="InterPro"/>
</dbReference>
<dbReference type="OrthoDB" id="86287at2157"/>
<dbReference type="Pfam" id="PF12679">
    <property type="entry name" value="ABC2_membrane_2"/>
    <property type="match status" value="1"/>
</dbReference>
<gene>
    <name evidence="2" type="ORF">C474_10009</name>
</gene>
<accession>M0D6P0</accession>
<name>M0D6P0_HALPD</name>
<dbReference type="AlphaFoldDB" id="M0D6P0"/>
<proteinExistence type="predicted"/>
<comment type="caution">
    <text evidence="2">The sequence shown here is derived from an EMBL/GenBank/DDBJ whole genome shotgun (WGS) entry which is preliminary data.</text>
</comment>
<sequence length="309" mass="33122">MTWQAVARKEFDDSIRSRWLHGSTLFFVLFLGGAAALAFGFLLPDQFKDASNLFGFFVDLGIFSLSFPGLFALILGFVALSTSYGSITEERETGTIKLALSLPNSRMDLVAGKFLGRGAVVVAALLVGFLAAFVALLATGTSIGFESFVPMIALTVLLALAFVSVGLGISAVADSNREATLATMGLYLIFGILWKPIAEGIPKLLNYAAEEAGVGALENFTRVKIGLFLKYLNPLRTYETLVAQVYYGPARARLVSATTGEQLAVANQFAPAQGGVPIYLSGGAMLLVFLAWIVVPTLVGYYVFRERDL</sequence>
<protein>
    <submittedName>
        <fullName evidence="2">ABC transporter involved in multi-copper enzyme maturation, permease component</fullName>
    </submittedName>
</protein>
<feature type="transmembrane region" description="Helical" evidence="1">
    <location>
        <begin position="54"/>
        <end position="80"/>
    </location>
</feature>
<dbReference type="PANTHER" id="PTHR43471">
    <property type="entry name" value="ABC TRANSPORTER PERMEASE"/>
    <property type="match status" value="1"/>
</dbReference>